<comment type="similarity">
    <text evidence="2">Belongs to the UPF0194 family.</text>
</comment>
<evidence type="ECO:0000256" key="1">
    <source>
        <dbReference type="ARBA" id="ARBA00004418"/>
    </source>
</evidence>
<keyword evidence="5 6" id="KW-0175">Coiled coil</keyword>
<reference evidence="10 11" key="2">
    <citation type="submission" date="2018-02" db="EMBL/GenBank/DDBJ databases">
        <title>Subsurface microbial communities from deep shales in Ohio and West Virginia, USA.</title>
        <authorList>
            <person name="Wrighton K."/>
        </authorList>
    </citation>
    <scope>NUCLEOTIDE SEQUENCE [LARGE SCALE GENOMIC DNA]</scope>
    <source>
        <strain evidence="10 11">UTICA-S1B9</strain>
    </source>
</reference>
<accession>A0A2S6G434</accession>
<evidence type="ECO:0000256" key="4">
    <source>
        <dbReference type="ARBA" id="ARBA00022764"/>
    </source>
</evidence>
<feature type="coiled-coil region" evidence="6">
    <location>
        <begin position="93"/>
        <end position="217"/>
    </location>
</feature>
<keyword evidence="12" id="KW-1185">Reference proteome</keyword>
<dbReference type="PANTHER" id="PTHR32347:SF29">
    <property type="entry name" value="UPF0194 MEMBRANE PROTEIN YBHG"/>
    <property type="match status" value="1"/>
</dbReference>
<evidence type="ECO:0000256" key="5">
    <source>
        <dbReference type="ARBA" id="ARBA00023054"/>
    </source>
</evidence>
<evidence type="ECO:0000313" key="11">
    <source>
        <dbReference type="Proteomes" id="UP000239446"/>
    </source>
</evidence>
<evidence type="ECO:0000256" key="6">
    <source>
        <dbReference type="SAM" id="Coils"/>
    </source>
</evidence>
<dbReference type="SUPFAM" id="SSF111369">
    <property type="entry name" value="HlyD-like secretion proteins"/>
    <property type="match status" value="2"/>
</dbReference>
<evidence type="ECO:0000313" key="10">
    <source>
        <dbReference type="EMBL" id="PPK53868.1"/>
    </source>
</evidence>
<dbReference type="Gene3D" id="2.40.30.170">
    <property type="match status" value="1"/>
</dbReference>
<sequence length="344" mass="38388">MLYQYKPTGTNNLMFPGMFSARVFRSFPSFLLIGLLSLLAGCSQDADERLVLSGTVEAREITLAFQVNGRIGELLVDEGEAVEKGQEVARLVRDDYQEMVERARAEVGVAEATLASLLAGTRKQELQVAETNVQQATAELRFAEEEMRRINSLAEKQLASREVRDQTRIKLDIAQATLRRAKQQLQLLQEGPRQEDIDRARAELSARRSALKTAERQLAYTILESPADGLITLRQAEAGEVVGIGQPVFRMAKLSQPWIRAYINETDLPDVRLGQPVTVTVDGLPDQTFSGTLSFISPKAEFTPKSVETRELRVDLVYRVRVQLEDPQGVLKLGMPADVVFEEQ</sequence>
<dbReference type="EMBL" id="PTIU01000023">
    <property type="protein sequence ID" value="PPK53868.1"/>
    <property type="molecule type" value="Genomic_DNA"/>
</dbReference>
<dbReference type="AlphaFoldDB" id="A0A2S6G434"/>
<feature type="domain" description="YbhG-like alpha-helical hairpin" evidence="7">
    <location>
        <begin position="94"/>
        <end position="218"/>
    </location>
</feature>
<protein>
    <submittedName>
        <fullName evidence="10">HlyD family secretion protein</fullName>
    </submittedName>
</protein>
<proteinExistence type="inferred from homology"/>
<comment type="subcellular location">
    <subcellularLocation>
        <location evidence="1">Periplasm</location>
    </subcellularLocation>
</comment>
<evidence type="ECO:0000256" key="3">
    <source>
        <dbReference type="ARBA" id="ARBA00022729"/>
    </source>
</evidence>
<gene>
    <name evidence="10" type="ORF">B0H24_102345</name>
    <name evidence="9" type="ORF">BY455_12345</name>
</gene>
<evidence type="ECO:0000259" key="8">
    <source>
        <dbReference type="Pfam" id="PF25954"/>
    </source>
</evidence>
<dbReference type="InterPro" id="IPR058792">
    <property type="entry name" value="Beta-barrel_RND_2"/>
</dbReference>
<name>A0A2S6G434_9GAMM</name>
<evidence type="ECO:0000313" key="12">
    <source>
        <dbReference type="Proteomes" id="UP000239648"/>
    </source>
</evidence>
<dbReference type="Pfam" id="PF25954">
    <property type="entry name" value="Beta-barrel_RND_2"/>
    <property type="match status" value="1"/>
</dbReference>
<evidence type="ECO:0000256" key="2">
    <source>
        <dbReference type="ARBA" id="ARBA00010602"/>
    </source>
</evidence>
<organism evidence="10 11">
    <name type="scientific">Marinobacter persicus</name>
    <dbReference type="NCBI Taxonomy" id="930118"/>
    <lineage>
        <taxon>Bacteria</taxon>
        <taxon>Pseudomonadati</taxon>
        <taxon>Pseudomonadota</taxon>
        <taxon>Gammaproteobacteria</taxon>
        <taxon>Pseudomonadales</taxon>
        <taxon>Marinobacteraceae</taxon>
        <taxon>Marinobacter</taxon>
    </lineage>
</organism>
<feature type="domain" description="CusB-like beta-barrel" evidence="8">
    <location>
        <begin position="258"/>
        <end position="342"/>
    </location>
</feature>
<evidence type="ECO:0000259" key="7">
    <source>
        <dbReference type="Pfam" id="PF25881"/>
    </source>
</evidence>
<keyword evidence="4" id="KW-0574">Periplasm</keyword>
<dbReference type="Proteomes" id="UP000239446">
    <property type="component" value="Unassembled WGS sequence"/>
</dbReference>
<dbReference type="EMBL" id="PTIT01000023">
    <property type="protein sequence ID" value="PPK50593.1"/>
    <property type="molecule type" value="Genomic_DNA"/>
</dbReference>
<dbReference type="Proteomes" id="UP000239648">
    <property type="component" value="Unassembled WGS sequence"/>
</dbReference>
<dbReference type="PANTHER" id="PTHR32347">
    <property type="entry name" value="EFFLUX SYSTEM COMPONENT YKNX-RELATED"/>
    <property type="match status" value="1"/>
</dbReference>
<dbReference type="InterPro" id="IPR050465">
    <property type="entry name" value="UPF0194_transport"/>
</dbReference>
<dbReference type="GO" id="GO:0042597">
    <property type="term" value="C:periplasmic space"/>
    <property type="evidence" value="ECO:0007669"/>
    <property type="project" value="UniProtKB-SubCell"/>
</dbReference>
<evidence type="ECO:0000313" key="9">
    <source>
        <dbReference type="EMBL" id="PPK50593.1"/>
    </source>
</evidence>
<dbReference type="Gene3D" id="2.40.50.100">
    <property type="match status" value="1"/>
</dbReference>
<reference evidence="9 12" key="1">
    <citation type="submission" date="2018-02" db="EMBL/GenBank/DDBJ databases">
        <title>Deep subsurface shale carbon reservoir microbial communities from Ohio and West Virginia, USA.</title>
        <authorList>
            <person name="Wrighton K."/>
        </authorList>
    </citation>
    <scope>NUCLEOTIDE SEQUENCE [LARGE SCALE GENOMIC DNA]</scope>
    <source>
        <strain evidence="9 12">UTICA-S1B6</strain>
    </source>
</reference>
<dbReference type="InterPro" id="IPR059052">
    <property type="entry name" value="HH_YbhG-like"/>
</dbReference>
<dbReference type="Pfam" id="PF25881">
    <property type="entry name" value="HH_YBHG"/>
    <property type="match status" value="1"/>
</dbReference>
<keyword evidence="3" id="KW-0732">Signal</keyword>
<comment type="caution">
    <text evidence="10">The sequence shown here is derived from an EMBL/GenBank/DDBJ whole genome shotgun (WGS) entry which is preliminary data.</text>
</comment>
<dbReference type="OrthoDB" id="9793801at2"/>